<sequence>MLPQNIDAHKVKEAVTDVSQIPAEVSDISDSNVGWEGDDDPENPMNWSNAWKKTIILLVTFATFNDAAASSIFTPGVPLVLEEFHTTNPAVSPFLIAVHVVGFATGPLISSPLSEIHGRCPAMHASNVLFFIASILCAVSVNVPMLAIARVLLGLAGAVPNALAGGFVADLVPLEKRGSSLALLAVGTLTAGQLLTSSTGPIIGGYMAFKVGWRWTFWLEAIVVGCTTVLSFILLRETYPPVLLRRKAAKLGIQKRHNETHGQTLRRAIFRPIKLVFYSPIVIIITLYNSVPYIYMYYMVTTFPTLFGEEYGFNTGEVGLAYLGQGIGFLIAQIAVGRFADWYIKRQHIQHGRVTPEDRLPPATFGFILFGVGMLWFGWSAQVHAHWIVPIIGSAFVGLGIVAGFLVVQVYIVDAFTIYAASALAANNLIRSVFAALLPMSGPAMYDRLGYGWGNTILGLVALSIAPTTLLLMKYGEKIRRRYPVEL</sequence>
<feature type="transmembrane region" description="Helical" evidence="6">
    <location>
        <begin position="90"/>
        <end position="110"/>
    </location>
</feature>
<feature type="transmembrane region" description="Helical" evidence="6">
    <location>
        <begin position="215"/>
        <end position="235"/>
    </location>
</feature>
<accession>A0A5N7C3W1</accession>
<name>A0A5N7C3W1_PETAA</name>
<dbReference type="OrthoDB" id="5296287at2759"/>
<comment type="subcellular location">
    <subcellularLocation>
        <location evidence="1">Membrane</location>
        <topology evidence="1">Multi-pass membrane protein</topology>
    </subcellularLocation>
</comment>
<evidence type="ECO:0000256" key="1">
    <source>
        <dbReference type="ARBA" id="ARBA00004141"/>
    </source>
</evidence>
<dbReference type="InterPro" id="IPR011701">
    <property type="entry name" value="MFS"/>
</dbReference>
<feature type="transmembrane region" description="Helical" evidence="6">
    <location>
        <begin position="147"/>
        <end position="169"/>
    </location>
</feature>
<proteinExistence type="inferred from homology"/>
<feature type="transmembrane region" description="Helical" evidence="6">
    <location>
        <begin position="320"/>
        <end position="340"/>
    </location>
</feature>
<feature type="transmembrane region" description="Helical" evidence="6">
    <location>
        <begin position="385"/>
        <end position="408"/>
    </location>
</feature>
<feature type="transmembrane region" description="Helical" evidence="6">
    <location>
        <begin position="450"/>
        <end position="473"/>
    </location>
</feature>
<keyword evidence="5 6" id="KW-0472">Membrane</keyword>
<feature type="transmembrane region" description="Helical" evidence="6">
    <location>
        <begin position="275"/>
        <end position="300"/>
    </location>
</feature>
<evidence type="ECO:0000256" key="6">
    <source>
        <dbReference type="SAM" id="Phobius"/>
    </source>
</evidence>
<evidence type="ECO:0000256" key="4">
    <source>
        <dbReference type="ARBA" id="ARBA00022989"/>
    </source>
</evidence>
<dbReference type="Proteomes" id="UP000326877">
    <property type="component" value="Unassembled WGS sequence"/>
</dbReference>
<feature type="transmembrane region" description="Helical" evidence="6">
    <location>
        <begin position="122"/>
        <end position="141"/>
    </location>
</feature>
<dbReference type="PROSITE" id="PS50850">
    <property type="entry name" value="MFS"/>
    <property type="match status" value="1"/>
</dbReference>
<feature type="transmembrane region" description="Helical" evidence="6">
    <location>
        <begin position="415"/>
        <end position="438"/>
    </location>
</feature>
<feature type="transmembrane region" description="Helical" evidence="6">
    <location>
        <begin position="55"/>
        <end position="78"/>
    </location>
</feature>
<dbReference type="Gene3D" id="1.20.1250.20">
    <property type="entry name" value="MFS general substrate transporter like domains"/>
    <property type="match status" value="1"/>
</dbReference>
<gene>
    <name evidence="8" type="ORF">BDV23DRAFT_194987</name>
</gene>
<keyword evidence="3 6" id="KW-0812">Transmembrane</keyword>
<feature type="domain" description="Major facilitator superfamily (MFS) profile" evidence="7">
    <location>
        <begin position="55"/>
        <end position="480"/>
    </location>
</feature>
<dbReference type="InterPro" id="IPR036259">
    <property type="entry name" value="MFS_trans_sf"/>
</dbReference>
<feature type="transmembrane region" description="Helical" evidence="6">
    <location>
        <begin position="360"/>
        <end position="379"/>
    </location>
</feature>
<evidence type="ECO:0000256" key="2">
    <source>
        <dbReference type="ARBA" id="ARBA00008335"/>
    </source>
</evidence>
<dbReference type="Pfam" id="PF07690">
    <property type="entry name" value="MFS_1"/>
    <property type="match status" value="1"/>
</dbReference>
<dbReference type="CDD" id="cd17323">
    <property type="entry name" value="MFS_Tpo1_MDR_like"/>
    <property type="match status" value="1"/>
</dbReference>
<protein>
    <submittedName>
        <fullName evidence="8">Major facilitator superfamily domain-containing protein</fullName>
    </submittedName>
</protein>
<dbReference type="SUPFAM" id="SSF103473">
    <property type="entry name" value="MFS general substrate transporter"/>
    <property type="match status" value="1"/>
</dbReference>
<dbReference type="EMBL" id="ML735274">
    <property type="protein sequence ID" value="KAE8388780.1"/>
    <property type="molecule type" value="Genomic_DNA"/>
</dbReference>
<keyword evidence="4 6" id="KW-1133">Transmembrane helix</keyword>
<reference evidence="8" key="1">
    <citation type="submission" date="2019-04" db="EMBL/GenBank/DDBJ databases">
        <title>Friends and foes A comparative genomics studyof 23 Aspergillus species from section Flavi.</title>
        <authorList>
            <consortium name="DOE Joint Genome Institute"/>
            <person name="Kjaerbolling I."/>
            <person name="Vesth T."/>
            <person name="Frisvad J.C."/>
            <person name="Nybo J.L."/>
            <person name="Theobald S."/>
            <person name="Kildgaard S."/>
            <person name="Isbrandt T."/>
            <person name="Kuo A."/>
            <person name="Sato A."/>
            <person name="Lyhne E.K."/>
            <person name="Kogle M.E."/>
            <person name="Wiebenga A."/>
            <person name="Kun R.S."/>
            <person name="Lubbers R.J."/>
            <person name="Makela M.R."/>
            <person name="Barry K."/>
            <person name="Chovatia M."/>
            <person name="Clum A."/>
            <person name="Daum C."/>
            <person name="Haridas S."/>
            <person name="He G."/>
            <person name="LaButti K."/>
            <person name="Lipzen A."/>
            <person name="Mondo S."/>
            <person name="Riley R."/>
            <person name="Salamov A."/>
            <person name="Simmons B.A."/>
            <person name="Magnuson J.K."/>
            <person name="Henrissat B."/>
            <person name="Mortensen U.H."/>
            <person name="Larsen T.O."/>
            <person name="Devries R.P."/>
            <person name="Grigoriev I.V."/>
            <person name="Machida M."/>
            <person name="Baker S.E."/>
            <person name="Andersen M.R."/>
        </authorList>
    </citation>
    <scope>NUCLEOTIDE SEQUENCE [LARGE SCALE GENOMIC DNA]</scope>
    <source>
        <strain evidence="8">IBT 14317</strain>
    </source>
</reference>
<comment type="similarity">
    <text evidence="2">Belongs to the major facilitator superfamily.</text>
</comment>
<dbReference type="GO" id="GO:0016020">
    <property type="term" value="C:membrane"/>
    <property type="evidence" value="ECO:0007669"/>
    <property type="project" value="UniProtKB-SubCell"/>
</dbReference>
<dbReference type="PANTHER" id="PTHR23502:SF68">
    <property type="entry name" value="MULTIDRUG TRANSPORTER, PUTATIVE (AFU_ORTHOLOGUE AFUA_3G01120)-RELATED"/>
    <property type="match status" value="1"/>
</dbReference>
<evidence type="ECO:0000313" key="8">
    <source>
        <dbReference type="EMBL" id="KAE8388780.1"/>
    </source>
</evidence>
<evidence type="ECO:0000256" key="3">
    <source>
        <dbReference type="ARBA" id="ARBA00022692"/>
    </source>
</evidence>
<evidence type="ECO:0000259" key="7">
    <source>
        <dbReference type="PROSITE" id="PS50850"/>
    </source>
</evidence>
<dbReference type="GO" id="GO:0022857">
    <property type="term" value="F:transmembrane transporter activity"/>
    <property type="evidence" value="ECO:0007669"/>
    <property type="project" value="InterPro"/>
</dbReference>
<evidence type="ECO:0000256" key="5">
    <source>
        <dbReference type="ARBA" id="ARBA00023136"/>
    </source>
</evidence>
<feature type="transmembrane region" description="Helical" evidence="6">
    <location>
        <begin position="181"/>
        <end position="209"/>
    </location>
</feature>
<organism evidence="8">
    <name type="scientific">Petromyces alliaceus</name>
    <name type="common">Aspergillus alliaceus</name>
    <dbReference type="NCBI Taxonomy" id="209559"/>
    <lineage>
        <taxon>Eukaryota</taxon>
        <taxon>Fungi</taxon>
        <taxon>Dikarya</taxon>
        <taxon>Ascomycota</taxon>
        <taxon>Pezizomycotina</taxon>
        <taxon>Eurotiomycetes</taxon>
        <taxon>Eurotiomycetidae</taxon>
        <taxon>Eurotiales</taxon>
        <taxon>Aspergillaceae</taxon>
        <taxon>Aspergillus</taxon>
        <taxon>Aspergillus subgen. Circumdati</taxon>
    </lineage>
</organism>
<dbReference type="AlphaFoldDB" id="A0A5N7C3W1"/>
<dbReference type="InterPro" id="IPR020846">
    <property type="entry name" value="MFS_dom"/>
</dbReference>
<dbReference type="PANTHER" id="PTHR23502">
    <property type="entry name" value="MAJOR FACILITATOR SUPERFAMILY"/>
    <property type="match status" value="1"/>
</dbReference>